<sequence length="398" mass="43276">MRHFALLCFLPLASVMGADWPQWRGPDRNGISKETDWKVDWKDSPKILWKASVGLGYSSFVVADGKVYTTGHADGKDTVFCFDAVTGKEVWKHTYPAELGDKFFQGGTTGTPTLADGKLYHLSRWGDMFCFDAATGKIVWQKNIQQETGLRLPDWGYTGAPLIWENLVVLNVGEHGVALDKASGKVVWKSPDENAGYSTPLPYQQDGKTLLTFGSGRAYVAIDPKTGAKVWEHKWTTSYGVNAADPVIHEGHAFISSGYNKGAALLKLGGSEPQVVWQNRVMRNQMNASILIDGHLYGIDGNEDRGASLKCIELATGRQLWEEKSAGAGAVIAAGDKLILLCESGELVVAKASPKAFEPLSRGQVLDPKCWTVPVLANGLLYGRNASGSVVCVDLRTK</sequence>
<dbReference type="InterPro" id="IPR015943">
    <property type="entry name" value="WD40/YVTN_repeat-like_dom_sf"/>
</dbReference>
<gene>
    <name evidence="2" type="ORF">DES53_101344</name>
</gene>
<feature type="domain" description="Pyrrolo-quinoline quinone repeat" evidence="1">
    <location>
        <begin position="108"/>
        <end position="322"/>
    </location>
</feature>
<evidence type="ECO:0000313" key="2">
    <source>
        <dbReference type="EMBL" id="RBP47547.1"/>
    </source>
</evidence>
<comment type="caution">
    <text evidence="2">The sequence shown here is derived from an EMBL/GenBank/DDBJ whole genome shotgun (WGS) entry which is preliminary data.</text>
</comment>
<dbReference type="InterPro" id="IPR011047">
    <property type="entry name" value="Quinoprotein_ADH-like_sf"/>
</dbReference>
<dbReference type="Gene3D" id="2.130.10.10">
    <property type="entry name" value="YVTN repeat-like/Quinoprotein amine dehydrogenase"/>
    <property type="match status" value="1"/>
</dbReference>
<dbReference type="RefSeq" id="WP_113956474.1">
    <property type="nucleotide sequence ID" value="NZ_QNRR01000001.1"/>
</dbReference>
<dbReference type="Pfam" id="PF13360">
    <property type="entry name" value="PQQ_2"/>
    <property type="match status" value="2"/>
</dbReference>
<name>A0A366HTY3_9BACT</name>
<reference evidence="2 3" key="1">
    <citation type="submission" date="2018-06" db="EMBL/GenBank/DDBJ databases">
        <title>Genomic Encyclopedia of Type Strains, Phase IV (KMG-IV): sequencing the most valuable type-strain genomes for metagenomic binning, comparative biology and taxonomic classification.</title>
        <authorList>
            <person name="Goeker M."/>
        </authorList>
    </citation>
    <scope>NUCLEOTIDE SEQUENCE [LARGE SCALE GENOMIC DNA]</scope>
    <source>
        <strain evidence="2 3">DSM 25532</strain>
    </source>
</reference>
<proteinExistence type="predicted"/>
<feature type="domain" description="Pyrrolo-quinoline quinone repeat" evidence="1">
    <location>
        <begin position="46"/>
        <end position="100"/>
    </location>
</feature>
<keyword evidence="3" id="KW-1185">Reference proteome</keyword>
<organism evidence="2 3">
    <name type="scientific">Roseimicrobium gellanilyticum</name>
    <dbReference type="NCBI Taxonomy" id="748857"/>
    <lineage>
        <taxon>Bacteria</taxon>
        <taxon>Pseudomonadati</taxon>
        <taxon>Verrucomicrobiota</taxon>
        <taxon>Verrucomicrobiia</taxon>
        <taxon>Verrucomicrobiales</taxon>
        <taxon>Verrucomicrobiaceae</taxon>
        <taxon>Roseimicrobium</taxon>
    </lineage>
</organism>
<evidence type="ECO:0000259" key="1">
    <source>
        <dbReference type="Pfam" id="PF13360"/>
    </source>
</evidence>
<dbReference type="SUPFAM" id="SSF50998">
    <property type="entry name" value="Quinoprotein alcohol dehydrogenase-like"/>
    <property type="match status" value="1"/>
</dbReference>
<dbReference type="EMBL" id="QNRR01000001">
    <property type="protein sequence ID" value="RBP47547.1"/>
    <property type="molecule type" value="Genomic_DNA"/>
</dbReference>
<dbReference type="SMART" id="SM00564">
    <property type="entry name" value="PQQ"/>
    <property type="match status" value="4"/>
</dbReference>
<dbReference type="AlphaFoldDB" id="A0A366HTY3"/>
<dbReference type="InterPro" id="IPR002372">
    <property type="entry name" value="PQQ_rpt_dom"/>
</dbReference>
<evidence type="ECO:0000313" key="3">
    <source>
        <dbReference type="Proteomes" id="UP000253426"/>
    </source>
</evidence>
<accession>A0A366HTY3</accession>
<dbReference type="OrthoDB" id="179188at2"/>
<dbReference type="InterPro" id="IPR018391">
    <property type="entry name" value="PQQ_b-propeller_rpt"/>
</dbReference>
<dbReference type="Proteomes" id="UP000253426">
    <property type="component" value="Unassembled WGS sequence"/>
</dbReference>
<dbReference type="PANTHER" id="PTHR34512:SF30">
    <property type="entry name" value="OUTER MEMBRANE PROTEIN ASSEMBLY FACTOR BAMB"/>
    <property type="match status" value="1"/>
</dbReference>
<protein>
    <submittedName>
        <fullName evidence="2">Outer membrane protein assembly factor BamB</fullName>
    </submittedName>
</protein>
<dbReference type="PANTHER" id="PTHR34512">
    <property type="entry name" value="CELL SURFACE PROTEIN"/>
    <property type="match status" value="1"/>
</dbReference>